<dbReference type="GO" id="GO:0005525">
    <property type="term" value="F:GTP binding"/>
    <property type="evidence" value="ECO:0007669"/>
    <property type="project" value="UniProtKB-KW"/>
</dbReference>
<dbReference type="InterPro" id="IPR050755">
    <property type="entry name" value="TRAFAC_YlqF/YawG_RiboMat"/>
</dbReference>
<organism evidence="7 8">
    <name type="scientific">Calicophoron daubneyi</name>
    <name type="common">Rumen fluke</name>
    <name type="synonym">Paramphistomum daubneyi</name>
    <dbReference type="NCBI Taxonomy" id="300641"/>
    <lineage>
        <taxon>Eukaryota</taxon>
        <taxon>Metazoa</taxon>
        <taxon>Spiralia</taxon>
        <taxon>Lophotrochozoa</taxon>
        <taxon>Platyhelminthes</taxon>
        <taxon>Trematoda</taxon>
        <taxon>Digenea</taxon>
        <taxon>Plagiorchiida</taxon>
        <taxon>Pronocephalata</taxon>
        <taxon>Paramphistomoidea</taxon>
        <taxon>Paramphistomidae</taxon>
        <taxon>Calicophoron</taxon>
    </lineage>
</organism>
<keyword evidence="2" id="KW-0547">Nucleotide-binding</keyword>
<evidence type="ECO:0000259" key="6">
    <source>
        <dbReference type="PROSITE" id="PS51721"/>
    </source>
</evidence>
<dbReference type="PRINTS" id="PR00326">
    <property type="entry name" value="GTP1OBG"/>
</dbReference>
<protein>
    <recommendedName>
        <fullName evidence="6">CP-type G domain-containing protein</fullName>
    </recommendedName>
</protein>
<dbReference type="InterPro" id="IPR030378">
    <property type="entry name" value="G_CP_dom"/>
</dbReference>
<dbReference type="Gene3D" id="3.40.50.300">
    <property type="entry name" value="P-loop containing nucleotide triphosphate hydrolases"/>
    <property type="match status" value="1"/>
</dbReference>
<keyword evidence="3" id="KW-0175">Coiled coil</keyword>
<evidence type="ECO:0000256" key="5">
    <source>
        <dbReference type="ARBA" id="ARBA00023242"/>
    </source>
</evidence>
<dbReference type="InterPro" id="IPR006073">
    <property type="entry name" value="GTP-bd"/>
</dbReference>
<dbReference type="CDD" id="cd04178">
    <property type="entry name" value="Nucleostemin_like"/>
    <property type="match status" value="1"/>
</dbReference>
<dbReference type="PANTHER" id="PTHR11089:SF30">
    <property type="entry name" value="GUANINE NUCLEOTIDE-BINDING PROTEIN-LIKE 3 HOMOLOG"/>
    <property type="match status" value="1"/>
</dbReference>
<evidence type="ECO:0000256" key="3">
    <source>
        <dbReference type="ARBA" id="ARBA00023054"/>
    </source>
</evidence>
<feature type="domain" description="CP-type G" evidence="6">
    <location>
        <begin position="97"/>
        <end position="291"/>
    </location>
</feature>
<comment type="subcellular location">
    <subcellularLocation>
        <location evidence="1">Nucleus</location>
    </subcellularLocation>
</comment>
<proteinExistence type="predicted"/>
<dbReference type="InterPro" id="IPR027417">
    <property type="entry name" value="P-loop_NTPase"/>
</dbReference>
<keyword evidence="5" id="KW-0539">Nucleus</keyword>
<name>A0AAV2SXG3_CALDB</name>
<dbReference type="Gene3D" id="1.10.1580.10">
    <property type="match status" value="1"/>
</dbReference>
<reference evidence="7" key="1">
    <citation type="submission" date="2024-06" db="EMBL/GenBank/DDBJ databases">
        <authorList>
            <person name="Liu X."/>
            <person name="Lenzi L."/>
            <person name="Haldenby T S."/>
            <person name="Uol C."/>
        </authorList>
    </citation>
    <scope>NUCLEOTIDE SEQUENCE</scope>
</reference>
<dbReference type="InterPro" id="IPR023179">
    <property type="entry name" value="GTP-bd_ortho_bundle_sf"/>
</dbReference>
<evidence type="ECO:0000256" key="4">
    <source>
        <dbReference type="ARBA" id="ARBA00023134"/>
    </source>
</evidence>
<keyword evidence="4" id="KW-0342">GTP-binding</keyword>
<evidence type="ECO:0000256" key="2">
    <source>
        <dbReference type="ARBA" id="ARBA00022741"/>
    </source>
</evidence>
<comment type="caution">
    <text evidence="7">The sequence shown here is derived from an EMBL/GenBank/DDBJ whole genome shotgun (WGS) entry which is preliminary data.</text>
</comment>
<dbReference type="PROSITE" id="PS51721">
    <property type="entry name" value="G_CP"/>
    <property type="match status" value="1"/>
</dbReference>
<dbReference type="EMBL" id="CAXLJL010000002">
    <property type="protein sequence ID" value="CAL5129650.1"/>
    <property type="molecule type" value="Genomic_DNA"/>
</dbReference>
<dbReference type="FunFam" id="1.10.1580.10:FF:000002">
    <property type="entry name" value="Guanine nucleotide-binding protein-like 3 (nucleolar)-like"/>
    <property type="match status" value="1"/>
</dbReference>
<dbReference type="Proteomes" id="UP001497525">
    <property type="component" value="Unassembled WGS sequence"/>
</dbReference>
<dbReference type="SUPFAM" id="SSF52540">
    <property type="entry name" value="P-loop containing nucleoside triphosphate hydrolases"/>
    <property type="match status" value="1"/>
</dbReference>
<dbReference type="InterPro" id="IPR014813">
    <property type="entry name" value="Gnl3_N_dom"/>
</dbReference>
<evidence type="ECO:0000313" key="7">
    <source>
        <dbReference type="EMBL" id="CAL5129650.1"/>
    </source>
</evidence>
<gene>
    <name evidence="7" type="ORF">CDAUBV1_LOCUS672</name>
</gene>
<accession>A0AAV2SXG3</accession>
<dbReference type="Pfam" id="PF08701">
    <property type="entry name" value="GN3L_Grn1"/>
    <property type="match status" value="1"/>
</dbReference>
<evidence type="ECO:0000313" key="8">
    <source>
        <dbReference type="Proteomes" id="UP001497525"/>
    </source>
</evidence>
<dbReference type="AlphaFoldDB" id="A0AAV2SXG3"/>
<dbReference type="Pfam" id="PF01926">
    <property type="entry name" value="MMR_HSR1"/>
    <property type="match status" value="1"/>
</dbReference>
<sequence>MAKRRLKTKSKRVTCHKRYKILKKVREHHRQLRKEAKSHLNKTRRKDPGVPNTLPFKEAIFKHAEEVKQKAEEVRLFNLLNAGKVNSAEKSAPPLSVSLIREANQVITEADVIVEVLDARDPLGTRCFDIEKQILSSNKRLVLVINKIDLVPRANLQRWLNYLRDGMTVLPFKANTQQQSKNLSRGKILWNLEQRGPKNRSVKGMGAEDLMSLLANYCRTNGSKIQNNDRVGCLTVGVIGFPNTGKSALINTLKRQKVCASCNVPGTTHQSQRVRLDKNIFLLDSPGIVTSNSTDPSELVLKNCLRPESLPDPVPAVEAILRRCPKQQLMTKYDIDDYSDTTSFLVQVAQRLGRLKKGGLPNTTMAARSVINDWITGKITYTTEPPECLSDANVALAEERPSEVLHEEPMQTVDGPVD</sequence>
<dbReference type="GO" id="GO:0005730">
    <property type="term" value="C:nucleolus"/>
    <property type="evidence" value="ECO:0007669"/>
    <property type="project" value="TreeGrafter"/>
</dbReference>
<evidence type="ECO:0000256" key="1">
    <source>
        <dbReference type="ARBA" id="ARBA00004123"/>
    </source>
</evidence>
<dbReference type="PANTHER" id="PTHR11089">
    <property type="entry name" value="GTP-BINDING PROTEIN-RELATED"/>
    <property type="match status" value="1"/>
</dbReference>